<proteinExistence type="predicted"/>
<sequence length="87" mass="9876">MALVLVKYGTDHPVEKLKIRSAKAEDKIVLIQNGVFWALEELETPAKVYAIKDDFLARGYSEEDSKVPLITYSEFIDLLEGEEKFIG</sequence>
<dbReference type="PANTHER" id="PTHR37526">
    <property type="entry name" value="PROTEIN TUSB"/>
    <property type="match status" value="1"/>
</dbReference>
<dbReference type="FunFam" id="3.40.1260.10:FF:000009">
    <property type="entry name" value="Sulfur relay protein DsrH"/>
    <property type="match status" value="1"/>
</dbReference>
<dbReference type="Proteomes" id="UP000000445">
    <property type="component" value="Chromosome"/>
</dbReference>
<dbReference type="KEGG" id="tna:CTN_1599"/>
<dbReference type="InterPro" id="IPR007215">
    <property type="entry name" value="Sulphur_relay_TusB/DsrH"/>
</dbReference>
<dbReference type="RefSeq" id="WP_004080586.1">
    <property type="nucleotide sequence ID" value="NC_011978.1"/>
</dbReference>
<dbReference type="SUPFAM" id="SSF75169">
    <property type="entry name" value="DsrEFH-like"/>
    <property type="match status" value="1"/>
</dbReference>
<organism evidence="1 2">
    <name type="scientific">Thermotoga neapolitana (strain ATCC 49049 / DSM 4359 / NBRC 107923 / NS-E)</name>
    <dbReference type="NCBI Taxonomy" id="309803"/>
    <lineage>
        <taxon>Bacteria</taxon>
        <taxon>Thermotogati</taxon>
        <taxon>Thermotogota</taxon>
        <taxon>Thermotogae</taxon>
        <taxon>Thermotogales</taxon>
        <taxon>Thermotogaceae</taxon>
        <taxon>Thermotoga</taxon>
    </lineage>
</organism>
<dbReference type="InterPro" id="IPR027396">
    <property type="entry name" value="DsrEFH-like"/>
</dbReference>
<dbReference type="Gene3D" id="3.40.1260.10">
    <property type="entry name" value="DsrEFH-like"/>
    <property type="match status" value="1"/>
</dbReference>
<evidence type="ECO:0000313" key="1">
    <source>
        <dbReference type="EMBL" id="ACM23775.1"/>
    </source>
</evidence>
<keyword evidence="2" id="KW-1185">Reference proteome</keyword>
<accession>B9K9Z2</accession>
<dbReference type="STRING" id="309803.CTN_1599"/>
<dbReference type="eggNOG" id="COG2168">
    <property type="taxonomic scope" value="Bacteria"/>
</dbReference>
<dbReference type="PANTHER" id="PTHR37526:SF1">
    <property type="entry name" value="PROTEIN TUSB"/>
    <property type="match status" value="1"/>
</dbReference>
<dbReference type="GO" id="GO:1990228">
    <property type="term" value="C:sulfurtransferase complex"/>
    <property type="evidence" value="ECO:0007669"/>
    <property type="project" value="TreeGrafter"/>
</dbReference>
<evidence type="ECO:0000313" key="2">
    <source>
        <dbReference type="Proteomes" id="UP000000445"/>
    </source>
</evidence>
<dbReference type="Pfam" id="PF04077">
    <property type="entry name" value="DsrH"/>
    <property type="match status" value="1"/>
</dbReference>
<dbReference type="EMBL" id="CP000916">
    <property type="protein sequence ID" value="ACM23775.1"/>
    <property type="molecule type" value="Genomic_DNA"/>
</dbReference>
<protein>
    <submittedName>
        <fullName evidence="1">DsrH family protein</fullName>
    </submittedName>
</protein>
<dbReference type="AlphaFoldDB" id="B9K9Z2"/>
<dbReference type="SMR" id="B9K9Z2"/>
<reference evidence="1 2" key="1">
    <citation type="journal article" date="2009" name="Biosci. Biotechnol. Biochem.">
        <title>WeGAS: a web-based microbial genome annotation system.</title>
        <authorList>
            <person name="Lee D."/>
            <person name="Seo H."/>
            <person name="Park C."/>
            <person name="Park K."/>
        </authorList>
    </citation>
    <scope>NUCLEOTIDE SEQUENCE [LARGE SCALE GENOMIC DNA]</scope>
    <source>
        <strain evidence="2">ATCC 49049 / DSM 4359 / NBRC 107923 / NS-E</strain>
    </source>
</reference>
<gene>
    <name evidence="1" type="ordered locus">CTN_1599</name>
</gene>
<dbReference type="NCBIfam" id="TIGR03011">
    <property type="entry name" value="sulf_tusB_dsrH"/>
    <property type="match status" value="1"/>
</dbReference>
<dbReference type="HOGENOM" id="CLU_166087_1_0_0"/>
<dbReference type="GO" id="GO:0002143">
    <property type="term" value="P:tRNA wobble position uridine thiolation"/>
    <property type="evidence" value="ECO:0007669"/>
    <property type="project" value="InterPro"/>
</dbReference>
<name>B9K9Z2_THENN</name>